<comment type="caution">
    <text evidence="1">The sequence shown here is derived from an EMBL/GenBank/DDBJ whole genome shotgun (WGS) entry which is preliminary data.</text>
</comment>
<dbReference type="EMBL" id="JACIIX010000001">
    <property type="protein sequence ID" value="MBB6208877.1"/>
    <property type="molecule type" value="Genomic_DNA"/>
</dbReference>
<sequence>MSKSRSSSAHDPFAPRELVGLFQTPAALEACITDLLDAGFDHDDLSLLSSHQAIEAAAPEGDSWRDRLLPLLTETRYDVPLVAGTLIALATGPTGALIAGLAAAGVGAAALKEIISEVVSHPDTGAFARAVSAGEIVLWVSVDSPEGETAARGLLAQHGARNIHLHHGEE</sequence>
<reference evidence="1 2" key="1">
    <citation type="submission" date="2020-08" db="EMBL/GenBank/DDBJ databases">
        <title>Genomic Encyclopedia of Type Strains, Phase IV (KMG-IV): sequencing the most valuable type-strain genomes for metagenomic binning, comparative biology and taxonomic classification.</title>
        <authorList>
            <person name="Goeker M."/>
        </authorList>
    </citation>
    <scope>NUCLEOTIDE SEQUENCE [LARGE SCALE GENOMIC DNA]</scope>
    <source>
        <strain evidence="1 2">DSM 11590</strain>
    </source>
</reference>
<accession>A0A7X0DM71</accession>
<gene>
    <name evidence="1" type="ORF">FHS48_000258</name>
</gene>
<evidence type="ECO:0000313" key="2">
    <source>
        <dbReference type="Proteomes" id="UP000544872"/>
    </source>
</evidence>
<dbReference type="AlphaFoldDB" id="A0A7X0DM71"/>
<proteinExistence type="predicted"/>
<organism evidence="1 2">
    <name type="scientific">Novispirillum itersonii</name>
    <name type="common">Aquaspirillum itersonii</name>
    <dbReference type="NCBI Taxonomy" id="189"/>
    <lineage>
        <taxon>Bacteria</taxon>
        <taxon>Pseudomonadati</taxon>
        <taxon>Pseudomonadota</taxon>
        <taxon>Alphaproteobacteria</taxon>
        <taxon>Rhodospirillales</taxon>
        <taxon>Novispirillaceae</taxon>
        <taxon>Novispirillum</taxon>
    </lineage>
</organism>
<evidence type="ECO:0000313" key="1">
    <source>
        <dbReference type="EMBL" id="MBB6208877.1"/>
    </source>
</evidence>
<dbReference type="RefSeq" id="WP_184260429.1">
    <property type="nucleotide sequence ID" value="NZ_JACIIX010000001.1"/>
</dbReference>
<protein>
    <submittedName>
        <fullName evidence="1">Uncharacterized protein</fullName>
    </submittedName>
</protein>
<dbReference type="Proteomes" id="UP000544872">
    <property type="component" value="Unassembled WGS sequence"/>
</dbReference>
<name>A0A7X0DM71_NOVIT</name>
<keyword evidence="2" id="KW-1185">Reference proteome</keyword>